<gene>
    <name evidence="1" type="ordered locus">Hoch_6811</name>
</gene>
<keyword evidence="2" id="KW-1185">Reference proteome</keyword>
<dbReference type="Proteomes" id="UP000001880">
    <property type="component" value="Chromosome"/>
</dbReference>
<protein>
    <recommendedName>
        <fullName evidence="3">DUF1232 domain-containing protein</fullName>
    </recommendedName>
</protein>
<evidence type="ECO:0000313" key="1">
    <source>
        <dbReference type="EMBL" id="ACY19275.1"/>
    </source>
</evidence>
<dbReference type="HOGENOM" id="CLU_1382439_0_0_7"/>
<dbReference type="AlphaFoldDB" id="D0LUF2"/>
<name>D0LUF2_HALO1</name>
<dbReference type="EMBL" id="CP001804">
    <property type="protein sequence ID" value="ACY19275.1"/>
    <property type="molecule type" value="Genomic_DNA"/>
</dbReference>
<proteinExistence type="predicted"/>
<accession>D0LUF2</accession>
<reference evidence="1 2" key="1">
    <citation type="journal article" date="2010" name="Stand. Genomic Sci.">
        <title>Complete genome sequence of Haliangium ochraceum type strain (SMP-2).</title>
        <authorList>
            <consortium name="US DOE Joint Genome Institute (JGI-PGF)"/>
            <person name="Ivanova N."/>
            <person name="Daum C."/>
            <person name="Lang E."/>
            <person name="Abt B."/>
            <person name="Kopitz M."/>
            <person name="Saunders E."/>
            <person name="Lapidus A."/>
            <person name="Lucas S."/>
            <person name="Glavina Del Rio T."/>
            <person name="Nolan M."/>
            <person name="Tice H."/>
            <person name="Copeland A."/>
            <person name="Cheng J.F."/>
            <person name="Chen F."/>
            <person name="Bruce D."/>
            <person name="Goodwin L."/>
            <person name="Pitluck S."/>
            <person name="Mavromatis K."/>
            <person name="Pati A."/>
            <person name="Mikhailova N."/>
            <person name="Chen A."/>
            <person name="Palaniappan K."/>
            <person name="Land M."/>
            <person name="Hauser L."/>
            <person name="Chang Y.J."/>
            <person name="Jeffries C.D."/>
            <person name="Detter J.C."/>
            <person name="Brettin T."/>
            <person name="Rohde M."/>
            <person name="Goker M."/>
            <person name="Bristow J."/>
            <person name="Markowitz V."/>
            <person name="Eisen J.A."/>
            <person name="Hugenholtz P."/>
            <person name="Kyrpides N.C."/>
            <person name="Klenk H.P."/>
        </authorList>
    </citation>
    <scope>NUCLEOTIDE SEQUENCE [LARGE SCALE GENOMIC DNA]</scope>
    <source>
        <strain evidence="2">DSM 14365 / CIP 107738 / JCM 11303 / AJ 13395 / SMP-2</strain>
    </source>
</reference>
<evidence type="ECO:0008006" key="3">
    <source>
        <dbReference type="Google" id="ProtNLM"/>
    </source>
</evidence>
<sequence>MSAHDAEQQFVETMSSWLISLPFDLKTLFEAADDENLPRKAREMAVGAIIYAISPNDAIADRHDSFVSYCDDAFLIRLGLHQALDDGEDATHFKSRFPLFFEPLPEGLASCEQAMGSELYEWLADKVNTLPQLTYKGKDTAAFLDDADAAALLYEDGLAFTTDYPIEEEALSDRFKKASTVVDFMLRRKVEEARIRP</sequence>
<dbReference type="KEGG" id="hoh:Hoch_6811"/>
<organism evidence="1 2">
    <name type="scientific">Haliangium ochraceum (strain DSM 14365 / JCM 11303 / SMP-2)</name>
    <dbReference type="NCBI Taxonomy" id="502025"/>
    <lineage>
        <taxon>Bacteria</taxon>
        <taxon>Pseudomonadati</taxon>
        <taxon>Myxococcota</taxon>
        <taxon>Polyangia</taxon>
        <taxon>Haliangiales</taxon>
        <taxon>Kofleriaceae</taxon>
        <taxon>Haliangium</taxon>
    </lineage>
</organism>
<dbReference type="eggNOG" id="COG3339">
    <property type="taxonomic scope" value="Bacteria"/>
</dbReference>
<evidence type="ECO:0000313" key="2">
    <source>
        <dbReference type="Proteomes" id="UP000001880"/>
    </source>
</evidence>